<dbReference type="GO" id="GO:0016787">
    <property type="term" value="F:hydrolase activity"/>
    <property type="evidence" value="ECO:0007669"/>
    <property type="project" value="UniProtKB-KW"/>
</dbReference>
<dbReference type="GO" id="GO:0003677">
    <property type="term" value="F:DNA binding"/>
    <property type="evidence" value="ECO:0007669"/>
    <property type="project" value="InterPro"/>
</dbReference>
<reference evidence="10" key="1">
    <citation type="journal article" date="2018" name="BMC Genomics">
        <title>The complete and fully assembled genome sequence of Aeromonas salmonicida subsp. pectinolytica and its comparative analysis with other Aeromonas species: investigation of the mobilome in environmental and pathogenic strains.</title>
        <authorList>
            <person name="Pfeiffer F."/>
            <person name="Zamora-Lagos M.A."/>
            <person name="Blettinger M."/>
            <person name="Yeroslaviz A."/>
            <person name="Dahl A."/>
            <person name="Gruber S."/>
            <person name="Habermann B.H."/>
        </authorList>
    </citation>
    <scope>NUCLEOTIDE SEQUENCE [LARGE SCALE GENOMIC DNA]</scope>
    <source>
        <strain evidence="10">34mel</strain>
    </source>
</reference>
<dbReference type="GO" id="GO:0006355">
    <property type="term" value="P:regulation of DNA-templated transcription"/>
    <property type="evidence" value="ECO:0007669"/>
    <property type="project" value="InterPro"/>
</dbReference>
<evidence type="ECO:0000313" key="10">
    <source>
        <dbReference type="Proteomes" id="UP000222916"/>
    </source>
</evidence>
<evidence type="ECO:0000256" key="6">
    <source>
        <dbReference type="ARBA" id="ARBA00023236"/>
    </source>
</evidence>
<dbReference type="InterPro" id="IPR006197">
    <property type="entry name" value="Peptidase_S24_LexA"/>
</dbReference>
<dbReference type="PANTHER" id="PTHR33516:SF2">
    <property type="entry name" value="LEXA REPRESSOR-RELATED"/>
    <property type="match status" value="1"/>
</dbReference>
<dbReference type="PANTHER" id="PTHR33516">
    <property type="entry name" value="LEXA REPRESSOR"/>
    <property type="match status" value="1"/>
</dbReference>
<keyword evidence="5" id="KW-0234">DNA repair</keyword>
<keyword evidence="6" id="KW-0742">SOS response</keyword>
<organism evidence="9 10">
    <name type="scientific">Aeromonas salmonicida subsp. pectinolytica 34mel</name>
    <dbReference type="NCBI Taxonomy" id="1324960"/>
    <lineage>
        <taxon>Bacteria</taxon>
        <taxon>Pseudomonadati</taxon>
        <taxon>Pseudomonadota</taxon>
        <taxon>Gammaproteobacteria</taxon>
        <taxon>Aeromonadales</taxon>
        <taxon>Aeromonadaceae</taxon>
        <taxon>Aeromonas</taxon>
    </lineage>
</organism>
<dbReference type="CDD" id="cd06529">
    <property type="entry name" value="S24_LexA-like"/>
    <property type="match status" value="1"/>
</dbReference>
<protein>
    <submittedName>
        <fullName evidence="9">DNA polymerase 5 associated protein UmuD</fullName>
        <ecNumber evidence="9">3.4.21.-</ecNumber>
    </submittedName>
</protein>
<keyword evidence="3 7" id="KW-0378">Hydrolase</keyword>
<keyword evidence="2" id="KW-0227">DNA damage</keyword>
<dbReference type="GO" id="GO:0009432">
    <property type="term" value="P:SOS response"/>
    <property type="evidence" value="ECO:0007669"/>
    <property type="project" value="UniProtKB-KW"/>
</dbReference>
<dbReference type="AlphaFoldDB" id="T0PMY5"/>
<dbReference type="InterPro" id="IPR039418">
    <property type="entry name" value="LexA-like"/>
</dbReference>
<dbReference type="EC" id="3.4.21.-" evidence="9"/>
<name>T0PMY5_AERSA</name>
<evidence type="ECO:0000256" key="4">
    <source>
        <dbReference type="ARBA" id="ARBA00022813"/>
    </source>
</evidence>
<gene>
    <name evidence="9" type="primary">umuD2</name>
    <name evidence="9" type="ORF">Asalp_25410</name>
</gene>
<dbReference type="Proteomes" id="UP000222916">
    <property type="component" value="Chromosome"/>
</dbReference>
<sequence length="140" mass="15341">MTMIRHNTDAPITELPLFLTPAVCGFPSPAQDYVEQTIDLNQHCVSHPAATFYVWAGGYSMIEAGINDGDLLVIDRAVTARHGDIVLACLDGEFTIKILQTNPPALLPANPDFPPIILQEGQELDIFGVVTFVLHKTWRG</sequence>
<dbReference type="InterPro" id="IPR050077">
    <property type="entry name" value="LexA_repressor"/>
</dbReference>
<dbReference type="Gene3D" id="2.10.109.10">
    <property type="entry name" value="Umud Fragment, subunit A"/>
    <property type="match status" value="1"/>
</dbReference>
<keyword evidence="4 7" id="KW-0068">Autocatalytic cleavage</keyword>
<dbReference type="SUPFAM" id="SSF51306">
    <property type="entry name" value="LexA/Signal peptidase"/>
    <property type="match status" value="1"/>
</dbReference>
<dbReference type="EMBL" id="CP022426">
    <property type="protein sequence ID" value="ATP09685.1"/>
    <property type="molecule type" value="Genomic_DNA"/>
</dbReference>
<evidence type="ECO:0000256" key="3">
    <source>
        <dbReference type="ARBA" id="ARBA00022801"/>
    </source>
</evidence>
<comment type="similarity">
    <text evidence="1 7">Belongs to the peptidase S24 family.</text>
</comment>
<proteinExistence type="inferred from homology"/>
<dbReference type="RefSeq" id="WP_021138747.1">
    <property type="nucleotide sequence ID" value="NZ_ARYZ02000010.1"/>
</dbReference>
<dbReference type="NCBIfam" id="NF007621">
    <property type="entry name" value="PRK10276.1"/>
    <property type="match status" value="1"/>
</dbReference>
<evidence type="ECO:0000256" key="2">
    <source>
        <dbReference type="ARBA" id="ARBA00022763"/>
    </source>
</evidence>
<dbReference type="GO" id="GO:0006281">
    <property type="term" value="P:DNA repair"/>
    <property type="evidence" value="ECO:0007669"/>
    <property type="project" value="UniProtKB-KW"/>
</dbReference>
<evidence type="ECO:0000256" key="5">
    <source>
        <dbReference type="ARBA" id="ARBA00023204"/>
    </source>
</evidence>
<dbReference type="InterPro" id="IPR036286">
    <property type="entry name" value="LexA/Signal_pep-like_sf"/>
</dbReference>
<evidence type="ECO:0000313" key="9">
    <source>
        <dbReference type="EMBL" id="ATP09685.1"/>
    </source>
</evidence>
<evidence type="ECO:0000259" key="8">
    <source>
        <dbReference type="Pfam" id="PF00717"/>
    </source>
</evidence>
<dbReference type="PRINTS" id="PR00726">
    <property type="entry name" value="LEXASERPTASE"/>
</dbReference>
<accession>T0PMY5</accession>
<evidence type="ECO:0000256" key="7">
    <source>
        <dbReference type="RuleBase" id="RU003991"/>
    </source>
</evidence>
<dbReference type="Pfam" id="PF00717">
    <property type="entry name" value="Peptidase_S24"/>
    <property type="match status" value="1"/>
</dbReference>
<dbReference type="InterPro" id="IPR015927">
    <property type="entry name" value="Peptidase_S24_S26A/B/C"/>
</dbReference>
<feature type="domain" description="Peptidase S24/S26A/S26B/S26C" evidence="8">
    <location>
        <begin position="23"/>
        <end position="130"/>
    </location>
</feature>
<evidence type="ECO:0000256" key="1">
    <source>
        <dbReference type="ARBA" id="ARBA00007484"/>
    </source>
</evidence>